<evidence type="ECO:0000313" key="2">
    <source>
        <dbReference type="EMBL" id="OKP13023.1"/>
    </source>
</evidence>
<organism evidence="2 3">
    <name type="scientific">Penicillium subrubescens</name>
    <dbReference type="NCBI Taxonomy" id="1316194"/>
    <lineage>
        <taxon>Eukaryota</taxon>
        <taxon>Fungi</taxon>
        <taxon>Dikarya</taxon>
        <taxon>Ascomycota</taxon>
        <taxon>Pezizomycotina</taxon>
        <taxon>Eurotiomycetes</taxon>
        <taxon>Eurotiomycetidae</taxon>
        <taxon>Eurotiales</taxon>
        <taxon>Aspergillaceae</taxon>
        <taxon>Penicillium</taxon>
    </lineage>
</organism>
<evidence type="ECO:0000313" key="3">
    <source>
        <dbReference type="Proteomes" id="UP000186955"/>
    </source>
</evidence>
<gene>
    <name evidence="2" type="ORF">PENSUB_1123</name>
</gene>
<feature type="region of interest" description="Disordered" evidence="1">
    <location>
        <begin position="1"/>
        <end position="22"/>
    </location>
</feature>
<reference evidence="2 3" key="1">
    <citation type="submission" date="2016-10" db="EMBL/GenBank/DDBJ databases">
        <title>Genome sequence of the ascomycete fungus Penicillium subrubescens.</title>
        <authorList>
            <person name="De Vries R.P."/>
            <person name="Peng M."/>
            <person name="Dilokpimol A."/>
            <person name="Hilden K."/>
            <person name="Makela M.R."/>
            <person name="Grigoriev I."/>
            <person name="Riley R."/>
            <person name="Granchi Z."/>
        </authorList>
    </citation>
    <scope>NUCLEOTIDE SEQUENCE [LARGE SCALE GENOMIC DNA]</scope>
    <source>
        <strain evidence="2 3">CBS 132785</strain>
    </source>
</reference>
<feature type="compositionally biased region" description="Polar residues" evidence="1">
    <location>
        <begin position="1"/>
        <end position="15"/>
    </location>
</feature>
<dbReference type="Proteomes" id="UP000186955">
    <property type="component" value="Unassembled WGS sequence"/>
</dbReference>
<dbReference type="AlphaFoldDB" id="A0A1Q5UKP6"/>
<dbReference type="EMBL" id="MNBE01000157">
    <property type="protein sequence ID" value="OKP13023.1"/>
    <property type="molecule type" value="Genomic_DNA"/>
</dbReference>
<accession>A0A1Q5UKP6</accession>
<name>A0A1Q5UKP6_9EURO</name>
<keyword evidence="3" id="KW-1185">Reference proteome</keyword>
<comment type="caution">
    <text evidence="2">The sequence shown here is derived from an EMBL/GenBank/DDBJ whole genome shotgun (WGS) entry which is preliminary data.</text>
</comment>
<sequence>MVSARQSDSRSTSPRCTRDHSEGFLVWRQSRNAGAESVRRCHEKIVIGATPPPYNFSKLVDKLPPHVQAVMFYASSDGTK</sequence>
<proteinExistence type="predicted"/>
<evidence type="ECO:0000256" key="1">
    <source>
        <dbReference type="SAM" id="MobiDB-lite"/>
    </source>
</evidence>
<protein>
    <submittedName>
        <fullName evidence="2">Uncharacterized protein</fullName>
    </submittedName>
</protein>